<organism evidence="1 2">
    <name type="scientific">Kiloniella litopenaei</name>
    <dbReference type="NCBI Taxonomy" id="1549748"/>
    <lineage>
        <taxon>Bacteria</taxon>
        <taxon>Pseudomonadati</taxon>
        <taxon>Pseudomonadota</taxon>
        <taxon>Alphaproteobacteria</taxon>
        <taxon>Rhodospirillales</taxon>
        <taxon>Kiloniellaceae</taxon>
        <taxon>Kiloniella</taxon>
    </lineage>
</organism>
<dbReference type="AlphaFoldDB" id="A0A0M2R5K0"/>
<dbReference type="EMBL" id="LANI01000028">
    <property type="protein sequence ID" value="KKJ75709.1"/>
    <property type="molecule type" value="Genomic_DNA"/>
</dbReference>
<dbReference type="STRING" id="1549748.WH95_16965"/>
<accession>A0A0M2R5K0</accession>
<name>A0A0M2R5K0_9PROT</name>
<reference evidence="1 2" key="1">
    <citation type="submission" date="2015-03" db="EMBL/GenBank/DDBJ databases">
        <title>Genome sequence of Kiloniella sp. P1-1, isolated from the gut microflora of Pacific white shrimp, Penaeus vannamei.</title>
        <authorList>
            <person name="Shao Z."/>
            <person name="Wang L."/>
            <person name="Li X."/>
        </authorList>
    </citation>
    <scope>NUCLEOTIDE SEQUENCE [LARGE SCALE GENOMIC DNA]</scope>
    <source>
        <strain evidence="1 2">P1-1</strain>
    </source>
</reference>
<gene>
    <name evidence="1" type="ORF">WH95_16965</name>
</gene>
<comment type="caution">
    <text evidence="1">The sequence shown here is derived from an EMBL/GenBank/DDBJ whole genome shotgun (WGS) entry which is preliminary data.</text>
</comment>
<dbReference type="Proteomes" id="UP000034491">
    <property type="component" value="Unassembled WGS sequence"/>
</dbReference>
<protein>
    <recommendedName>
        <fullName evidence="3">DUF1203 domain-containing protein</fullName>
    </recommendedName>
</protein>
<keyword evidence="2" id="KW-1185">Reference proteome</keyword>
<proteinExistence type="predicted"/>
<evidence type="ECO:0000313" key="2">
    <source>
        <dbReference type="Proteomes" id="UP000034491"/>
    </source>
</evidence>
<dbReference type="Pfam" id="PF06718">
    <property type="entry name" value="DUF1203"/>
    <property type="match status" value="1"/>
</dbReference>
<evidence type="ECO:0000313" key="1">
    <source>
        <dbReference type="EMBL" id="KKJ75709.1"/>
    </source>
</evidence>
<evidence type="ECO:0008006" key="3">
    <source>
        <dbReference type="Google" id="ProtNLM"/>
    </source>
</evidence>
<sequence>MSAQNSDIKSNSPIKFIAIQTEHARHIQSGGSDANGLAPEKMVSDGEGFPCRHCLKGIEKGEEVLVISYRPFPEKQPYAESGPIFIHSKACEAHHSNGEIPENIRSQGVTLIRGYNSENRIVYGTGKTIRSSDIRTEALKMFEADNIAYIHARSSTNNCFTCRIERT</sequence>
<dbReference type="OrthoDB" id="118609at2"/>
<dbReference type="RefSeq" id="WP_046509594.1">
    <property type="nucleotide sequence ID" value="NZ_LANI01000028.1"/>
</dbReference>
<dbReference type="InterPro" id="IPR009593">
    <property type="entry name" value="DUF1203"/>
</dbReference>
<dbReference type="PIRSF" id="PIRSF034110">
    <property type="entry name" value="DUF1203"/>
    <property type="match status" value="1"/>
</dbReference>